<dbReference type="EMBL" id="CP097508">
    <property type="protein sequence ID" value="URE09795.1"/>
    <property type="molecule type" value="Genomic_DNA"/>
</dbReference>
<feature type="region of interest" description="Disordered" evidence="1">
    <location>
        <begin position="404"/>
        <end position="432"/>
    </location>
</feature>
<dbReference type="PROSITE" id="PS50181">
    <property type="entry name" value="FBOX"/>
    <property type="match status" value="1"/>
</dbReference>
<reference evidence="3" key="1">
    <citation type="submission" date="2022-05" db="EMBL/GenBank/DDBJ databases">
        <title>The Musa troglodytarum L. genome provides insights into the mechanism of non-climacteric behaviour and enrichment of carotenoids.</title>
        <authorList>
            <person name="Wang J."/>
        </authorList>
    </citation>
    <scope>NUCLEOTIDE SEQUENCE</scope>
    <source>
        <tissue evidence="3">Leaf</tissue>
    </source>
</reference>
<dbReference type="InterPro" id="IPR001810">
    <property type="entry name" value="F-box_dom"/>
</dbReference>
<dbReference type="Pfam" id="PF12937">
    <property type="entry name" value="F-box-like"/>
    <property type="match status" value="1"/>
</dbReference>
<dbReference type="Pfam" id="PF09368">
    <property type="entry name" value="Sas10"/>
    <property type="match status" value="1"/>
</dbReference>
<dbReference type="AlphaFoldDB" id="A0A9E7G8M3"/>
<feature type="region of interest" description="Disordered" evidence="1">
    <location>
        <begin position="331"/>
        <end position="352"/>
    </location>
</feature>
<feature type="compositionally biased region" description="Basic and acidic residues" evidence="1">
    <location>
        <begin position="721"/>
        <end position="744"/>
    </location>
</feature>
<dbReference type="OrthoDB" id="1924577at2759"/>
<evidence type="ECO:0000313" key="3">
    <source>
        <dbReference type="EMBL" id="URE09795.1"/>
    </source>
</evidence>
<gene>
    <name evidence="3" type="ORF">MUK42_23281</name>
</gene>
<evidence type="ECO:0000256" key="1">
    <source>
        <dbReference type="SAM" id="MobiDB-lite"/>
    </source>
</evidence>
<feature type="region of interest" description="Disordered" evidence="1">
    <location>
        <begin position="862"/>
        <end position="894"/>
    </location>
</feature>
<dbReference type="InterPro" id="IPR007146">
    <property type="entry name" value="Sas10/Utp3/C1D"/>
</dbReference>
<dbReference type="Proteomes" id="UP001055439">
    <property type="component" value="Chromosome 6"/>
</dbReference>
<feature type="region of interest" description="Disordered" evidence="1">
    <location>
        <begin position="709"/>
        <end position="744"/>
    </location>
</feature>
<protein>
    <recommendedName>
        <fullName evidence="2">F-box domain-containing protein</fullName>
    </recommendedName>
</protein>
<dbReference type="InterPro" id="IPR036047">
    <property type="entry name" value="F-box-like_dom_sf"/>
</dbReference>
<dbReference type="Pfam" id="PF04000">
    <property type="entry name" value="Sas10_Utp3"/>
    <property type="match status" value="1"/>
</dbReference>
<feature type="compositionally biased region" description="Acidic residues" evidence="1">
    <location>
        <begin position="884"/>
        <end position="893"/>
    </location>
</feature>
<feature type="compositionally biased region" description="Acidic residues" evidence="1">
    <location>
        <begin position="454"/>
        <end position="467"/>
    </location>
</feature>
<organism evidence="3 4">
    <name type="scientific">Musa troglodytarum</name>
    <name type="common">fe'i banana</name>
    <dbReference type="NCBI Taxonomy" id="320322"/>
    <lineage>
        <taxon>Eukaryota</taxon>
        <taxon>Viridiplantae</taxon>
        <taxon>Streptophyta</taxon>
        <taxon>Embryophyta</taxon>
        <taxon>Tracheophyta</taxon>
        <taxon>Spermatophyta</taxon>
        <taxon>Magnoliopsida</taxon>
        <taxon>Liliopsida</taxon>
        <taxon>Zingiberales</taxon>
        <taxon>Musaceae</taxon>
        <taxon>Musa</taxon>
    </lineage>
</organism>
<name>A0A9E7G8M3_9LILI</name>
<dbReference type="Gene3D" id="1.20.1280.50">
    <property type="match status" value="1"/>
</dbReference>
<sequence length="1026" mass="116678">MSPRNRFVHRVENVEESEEMSVLDLPELTLECILGKLSPTGLSNMAAVCSSLRERCRSDHLWEKHMKEKWGRLIGHAARREWKKYLSSSKESPPTAITSSNRSKKWIGVLSCVWPISWLKSRIDSGYEPKGPSPDGSVMSWYQSLESGKFWFPAQIYNREHGHVGFMLSCYDAEVSYDSHTDTFHARYPPHGRRTVVIEEGVQWDRLRAPPVSTPAHELHISDCLSDLRPGDHIEIQWRRNKEFPYGWWYGVIGHLESCDGSEHFCRCHLSETVVLEFNQYTPGSRWRRALINRKDHREEGSETDGFYGGIRKLQSKDEISKKWFNTKPKTLRSASSLPRAGNPTGIPDSRTLLRCKSAGDLNDSPSGECSAALSPVHKQRDVVPLDVNGESEDEDLMEPVFDFEGIDEDDSDNSRSDDDGEESDGVNDNIKDKGFAAKIARQAKYLRQKFGGDDDEMDDHEEEEEEERKAIWGRRKSLYYNADNVDYELQSSDEDLPMEEEAEVLKIQREKAKTLSMEDFGLENNEQDESDSDRQNDMHQQDALVGKTAMGRRSAVDDDNSYQNYEEIKKDFTDLSKEEQMDVVYSSAPELVGLLAELNDALDQVQEVKSIVHKVGETTETGRVGMHFLEVKQGLLLTYCQSISFYLLLKSEGHPVRDHPVIARLVEIKNLLEKMKQIDVNFHPQLEDTAINSLKNVLTRGNVSFEVKPVTTGQQPNPIKDFEKGKSSQDAHKTSASQKKEDVKMGLQSLEMLKVRENLEAKLKKKGIYNLTKPKTERVVNDVRKAVNGQLETLDDFDDEIKHTAVKNLESSQKLSQLVGTKANKSKIVSGDDDLPKRDDIGERRRRHELRVLARAGAVDDSDLMEDEDGGLGSRSMDVKDQDTDETGESEDEFYKEVKRQRVEKLRAKSEKYSGTLAVPSFVEAETDGKRQITYQMEKNRGLTRPRKKLTKNPRKKYRVIFLSINTKSNLYGEKAKYATSESQLAHTVEKPLESTPVLAVVLGSKVECNEIWILFSGFCRAGAS</sequence>
<dbReference type="SUPFAM" id="SSF81383">
    <property type="entry name" value="F-box domain"/>
    <property type="match status" value="1"/>
</dbReference>
<dbReference type="InterPro" id="IPR018972">
    <property type="entry name" value="Sas10_C_dom"/>
</dbReference>
<feature type="region of interest" description="Disordered" evidence="1">
    <location>
        <begin position="451"/>
        <end position="470"/>
    </location>
</feature>
<feature type="region of interest" description="Disordered" evidence="1">
    <location>
        <begin position="357"/>
        <end position="376"/>
    </location>
</feature>
<proteinExistence type="predicted"/>
<dbReference type="PANTHER" id="PTHR31482">
    <property type="entry name" value="ESTS AU081301(E20138)"/>
    <property type="match status" value="1"/>
</dbReference>
<keyword evidence="4" id="KW-1185">Reference proteome</keyword>
<feature type="domain" description="F-box" evidence="2">
    <location>
        <begin position="19"/>
        <end position="65"/>
    </location>
</feature>
<evidence type="ECO:0000259" key="2">
    <source>
        <dbReference type="PROSITE" id="PS50181"/>
    </source>
</evidence>
<accession>A0A9E7G8M3</accession>
<feature type="region of interest" description="Disordered" evidence="1">
    <location>
        <begin position="517"/>
        <end position="540"/>
    </location>
</feature>
<dbReference type="PANTHER" id="PTHR31482:SF18">
    <property type="entry name" value="ESTS AU081301(E20138)"/>
    <property type="match status" value="1"/>
</dbReference>
<evidence type="ECO:0000313" key="4">
    <source>
        <dbReference type="Proteomes" id="UP001055439"/>
    </source>
</evidence>
<feature type="compositionally biased region" description="Acidic residues" evidence="1">
    <location>
        <begin position="862"/>
        <end position="871"/>
    </location>
</feature>